<dbReference type="SUPFAM" id="SSF55811">
    <property type="entry name" value="Nudix"/>
    <property type="match status" value="1"/>
</dbReference>
<dbReference type="PRINTS" id="PR00502">
    <property type="entry name" value="NUDIXFAMILY"/>
</dbReference>
<gene>
    <name evidence="5" type="ordered locus">BMD_1014</name>
</gene>
<dbReference type="AlphaFoldDB" id="D5DB93"/>
<organism evidence="5 6">
    <name type="scientific">Priestia megaterium (strain DSM 319 / IMG 1521)</name>
    <name type="common">Bacillus megaterium</name>
    <dbReference type="NCBI Taxonomy" id="592022"/>
    <lineage>
        <taxon>Bacteria</taxon>
        <taxon>Bacillati</taxon>
        <taxon>Bacillota</taxon>
        <taxon>Bacilli</taxon>
        <taxon>Bacillales</taxon>
        <taxon>Bacillaceae</taxon>
        <taxon>Priestia</taxon>
    </lineage>
</organism>
<comment type="similarity">
    <text evidence="1 3">Belongs to the Nudix hydrolase family.</text>
</comment>
<reference evidence="5 6" key="1">
    <citation type="journal article" date="2011" name="J. Bacteriol.">
        <title>Genome sequences of the biotechnologically important Bacillus megaterium strains QM B1551 and DSM319.</title>
        <authorList>
            <person name="Eppinger M."/>
            <person name="Bunk B."/>
            <person name="Johns M.A."/>
            <person name="Edirisinghe J.N."/>
            <person name="Kutumbaka K.K."/>
            <person name="Koenig S.S."/>
            <person name="Huot Creasy H."/>
            <person name="Rosovitz M.J."/>
            <person name="Riley D.R."/>
            <person name="Daugherty S."/>
            <person name="Martin M."/>
            <person name="Elbourne L.D."/>
            <person name="Paulsen I."/>
            <person name="Biedendieck R."/>
            <person name="Braun C."/>
            <person name="Grayburn S."/>
            <person name="Dhingra S."/>
            <person name="Lukyanchuk V."/>
            <person name="Ball B."/>
            <person name="Ul-Qamar R."/>
            <person name="Seibel J."/>
            <person name="Bremer E."/>
            <person name="Jahn D."/>
            <person name="Ravel J."/>
            <person name="Vary P.S."/>
        </authorList>
    </citation>
    <scope>NUCLEOTIDE SEQUENCE [LARGE SCALE GENOMIC DNA]</scope>
    <source>
        <strain evidence="6">DSM 319 / IMG 1521</strain>
    </source>
</reference>
<feature type="domain" description="Nudix hydrolase" evidence="4">
    <location>
        <begin position="28"/>
        <end position="167"/>
    </location>
</feature>
<protein>
    <submittedName>
        <fullName evidence="5">Nudix family protein, Domain protein</fullName>
        <ecNumber evidence="5">3.-.-.-</ecNumber>
    </submittedName>
</protein>
<evidence type="ECO:0000313" key="5">
    <source>
        <dbReference type="EMBL" id="ADF37875.1"/>
    </source>
</evidence>
<dbReference type="Gene3D" id="3.90.79.10">
    <property type="entry name" value="Nucleoside Triphosphate Pyrophosphohydrolase"/>
    <property type="match status" value="1"/>
</dbReference>
<dbReference type="CDD" id="cd04686">
    <property type="entry name" value="NUDIX_Hydrolase"/>
    <property type="match status" value="1"/>
</dbReference>
<dbReference type="EC" id="3.-.-.-" evidence="5"/>
<proteinExistence type="inferred from homology"/>
<dbReference type="PANTHER" id="PTHR43736:SF1">
    <property type="entry name" value="DIHYDRONEOPTERIN TRIPHOSPHATE DIPHOSPHATASE"/>
    <property type="match status" value="1"/>
</dbReference>
<dbReference type="EMBL" id="CP001982">
    <property type="protein sequence ID" value="ADF37875.1"/>
    <property type="molecule type" value="Genomic_DNA"/>
</dbReference>
<dbReference type="KEGG" id="bmd:BMD_1014"/>
<accession>D5DB93</accession>
<keyword evidence="2 3" id="KW-0378">Hydrolase</keyword>
<evidence type="ECO:0000256" key="1">
    <source>
        <dbReference type="ARBA" id="ARBA00005582"/>
    </source>
</evidence>
<evidence type="ECO:0000256" key="2">
    <source>
        <dbReference type="ARBA" id="ARBA00022801"/>
    </source>
</evidence>
<name>D5DB93_PRIM3</name>
<dbReference type="PROSITE" id="PS51462">
    <property type="entry name" value="NUDIX"/>
    <property type="match status" value="1"/>
</dbReference>
<evidence type="ECO:0000259" key="4">
    <source>
        <dbReference type="PROSITE" id="PS51462"/>
    </source>
</evidence>
<evidence type="ECO:0000313" key="6">
    <source>
        <dbReference type="Proteomes" id="UP000002365"/>
    </source>
</evidence>
<dbReference type="HOGENOM" id="CLU_037162_20_1_9"/>
<sequence length="188" mass="21544">MYGRIKKSNDALSSHSVIESSEKKMEPNYDRAFGVYGICMRDDKLLVIRKNRGPYIHRFDLPGGQLEHGETLTDAMKREFSEETGFEITIISQAGTTDFQYPCKWKEFTHVHHIAVFYHVDIAGGELLSNPVQFEGQDSLEALWIAPQDLNIDNASPLVLKAVESLSLLSWPYESQIYDEWELKTSER</sequence>
<dbReference type="Pfam" id="PF00293">
    <property type="entry name" value="NUDIX"/>
    <property type="match status" value="1"/>
</dbReference>
<dbReference type="InterPro" id="IPR020084">
    <property type="entry name" value="NUDIX_hydrolase_CS"/>
</dbReference>
<dbReference type="GO" id="GO:0016787">
    <property type="term" value="F:hydrolase activity"/>
    <property type="evidence" value="ECO:0007669"/>
    <property type="project" value="UniProtKB-KW"/>
</dbReference>
<dbReference type="InterPro" id="IPR020476">
    <property type="entry name" value="Nudix_hydrolase"/>
</dbReference>
<evidence type="ECO:0000256" key="3">
    <source>
        <dbReference type="RuleBase" id="RU003476"/>
    </source>
</evidence>
<dbReference type="PROSITE" id="PS00893">
    <property type="entry name" value="NUDIX_BOX"/>
    <property type="match status" value="1"/>
</dbReference>
<dbReference type="Proteomes" id="UP000002365">
    <property type="component" value="Chromosome"/>
</dbReference>
<dbReference type="PANTHER" id="PTHR43736">
    <property type="entry name" value="ADP-RIBOSE PYROPHOSPHATASE"/>
    <property type="match status" value="1"/>
</dbReference>
<dbReference type="InterPro" id="IPR000086">
    <property type="entry name" value="NUDIX_hydrolase_dom"/>
</dbReference>
<dbReference type="InterPro" id="IPR015797">
    <property type="entry name" value="NUDIX_hydrolase-like_dom_sf"/>
</dbReference>